<feature type="domain" description="C2H2-type" evidence="2">
    <location>
        <begin position="173"/>
        <end position="196"/>
    </location>
</feature>
<sequence length="648" mass="72323">MLVGRHDRQTNKRDYRRVRRNLQVTEHRLITSEKPELKAGESAVEVLIRMMQPPPPPHRTSSGSVQNNVMRRMVLPAQVSNMVDGNGRAAEQSRDDLPFIGRSFPPSGFQMPQQQQQQHHHISGEMVDMWPNASPGHVAPDGFHMPFNGNVYGYAHTAYPNMLNLPQLPPIYLRCPECGLVKMNSEEMEIHLKVEHLQWLPYQCTMCSAERAADFQLREHIISVHRKNTDKFIYVDNPGAKRMYRILMDRCLMNARRLVGSSHPAQQFQNPSPIDQMRETLVNHHANDLDGRKKTVDLTATESLGENSIQNITALANGSGARESPQEEPKSANATAGAAATATASETTTRRISVEILQIKMMPFTAFSASENSSVPWNTNTGAVLSAIRVATQENEEVEREEVEDESEGSEDSEVYDEEFNAGARSATESSSFDPAPRIAESSGAVEQSDEALSATEVATEGDHDTTEILGNVAAIFSADDVGIRRRRKRRARGERPKLSASSLAKKRVLGECSRCKKPVTAGARQMHMFFHLGKDCKVFRFRCTYPGCTVEHYRKDQMENHQSKVHGKINSLLIEDRTAALFDACQELSMQLLGTTGNMPGPTAAKAQKAYEAILAAQALRSIQKKKASEKVLALRFFFLYSVVFLF</sequence>
<accession>A0A183DRP6</accession>
<feature type="domain" description="C2H2-type" evidence="2">
    <location>
        <begin position="511"/>
        <end position="532"/>
    </location>
</feature>
<reference evidence="5" key="1">
    <citation type="submission" date="2016-06" db="UniProtKB">
        <authorList>
            <consortium name="WormBaseParasite"/>
        </authorList>
    </citation>
    <scope>IDENTIFICATION</scope>
</reference>
<evidence type="ECO:0000313" key="4">
    <source>
        <dbReference type="Proteomes" id="UP000271098"/>
    </source>
</evidence>
<feature type="domain" description="C2H2-type" evidence="2">
    <location>
        <begin position="542"/>
        <end position="567"/>
    </location>
</feature>
<dbReference type="InterPro" id="IPR013087">
    <property type="entry name" value="Znf_C2H2_type"/>
</dbReference>
<reference evidence="3 4" key="2">
    <citation type="submission" date="2018-11" db="EMBL/GenBank/DDBJ databases">
        <authorList>
            <consortium name="Pathogen Informatics"/>
        </authorList>
    </citation>
    <scope>NUCLEOTIDE SEQUENCE [LARGE SCALE GENOMIC DNA]</scope>
</reference>
<dbReference type="SMART" id="SM00355">
    <property type="entry name" value="ZnF_C2H2"/>
    <property type="match status" value="4"/>
</dbReference>
<feature type="region of interest" description="Disordered" evidence="1">
    <location>
        <begin position="317"/>
        <end position="348"/>
    </location>
</feature>
<evidence type="ECO:0000313" key="3">
    <source>
        <dbReference type="EMBL" id="VDN18709.1"/>
    </source>
</evidence>
<dbReference type="OrthoDB" id="5844122at2759"/>
<feature type="compositionally biased region" description="Low complexity" evidence="1">
    <location>
        <begin position="332"/>
        <end position="347"/>
    </location>
</feature>
<dbReference type="Gene3D" id="3.30.160.60">
    <property type="entry name" value="Classic Zinc Finger"/>
    <property type="match status" value="1"/>
</dbReference>
<evidence type="ECO:0000259" key="2">
    <source>
        <dbReference type="SMART" id="SM00355"/>
    </source>
</evidence>
<protein>
    <submittedName>
        <fullName evidence="5">C2H2-type domain-containing protein</fullName>
    </submittedName>
</protein>
<organism evidence="5">
    <name type="scientific">Gongylonema pulchrum</name>
    <dbReference type="NCBI Taxonomy" id="637853"/>
    <lineage>
        <taxon>Eukaryota</taxon>
        <taxon>Metazoa</taxon>
        <taxon>Ecdysozoa</taxon>
        <taxon>Nematoda</taxon>
        <taxon>Chromadorea</taxon>
        <taxon>Rhabditida</taxon>
        <taxon>Spirurina</taxon>
        <taxon>Spiruromorpha</taxon>
        <taxon>Spiruroidea</taxon>
        <taxon>Gongylonematidae</taxon>
        <taxon>Gongylonema</taxon>
    </lineage>
</organism>
<dbReference type="AlphaFoldDB" id="A0A183DRP6"/>
<name>A0A183DRP6_9BILA</name>
<feature type="compositionally biased region" description="Acidic residues" evidence="1">
    <location>
        <begin position="394"/>
        <end position="420"/>
    </location>
</feature>
<evidence type="ECO:0000256" key="1">
    <source>
        <dbReference type="SAM" id="MobiDB-lite"/>
    </source>
</evidence>
<dbReference type="EMBL" id="UYRT01078523">
    <property type="protein sequence ID" value="VDN18709.1"/>
    <property type="molecule type" value="Genomic_DNA"/>
</dbReference>
<dbReference type="Proteomes" id="UP000271098">
    <property type="component" value="Unassembled WGS sequence"/>
</dbReference>
<gene>
    <name evidence="3" type="ORF">GPUH_LOCUS11387</name>
</gene>
<keyword evidence="4" id="KW-1185">Reference proteome</keyword>
<feature type="domain" description="C2H2-type" evidence="2">
    <location>
        <begin position="202"/>
        <end position="225"/>
    </location>
</feature>
<feature type="region of interest" description="Disordered" evidence="1">
    <location>
        <begin position="393"/>
        <end position="450"/>
    </location>
</feature>
<evidence type="ECO:0000313" key="5">
    <source>
        <dbReference type="WBParaSite" id="GPUH_0001140101-mRNA-1"/>
    </source>
</evidence>
<proteinExistence type="predicted"/>
<dbReference type="WBParaSite" id="GPUH_0001140101-mRNA-1">
    <property type="protein sequence ID" value="GPUH_0001140101-mRNA-1"/>
    <property type="gene ID" value="GPUH_0001140101"/>
</dbReference>